<dbReference type="RefSeq" id="WP_241411996.1">
    <property type="nucleotide sequence ID" value="NZ_JAKZGO010000007.1"/>
</dbReference>
<reference evidence="1" key="1">
    <citation type="submission" date="2022-03" db="EMBL/GenBank/DDBJ databases">
        <title>De novo assembled genomes of Belliella spp. (Cyclobacteriaceae) strains.</title>
        <authorList>
            <person name="Szabo A."/>
            <person name="Korponai K."/>
            <person name="Felfoldi T."/>
        </authorList>
    </citation>
    <scope>NUCLEOTIDE SEQUENCE</scope>
    <source>
        <strain evidence="1">DSM 111903</strain>
    </source>
</reference>
<dbReference type="Proteomes" id="UP001165430">
    <property type="component" value="Unassembled WGS sequence"/>
</dbReference>
<proteinExistence type="predicted"/>
<organism evidence="1 2">
    <name type="scientific">Belliella alkalica</name>
    <dbReference type="NCBI Taxonomy" id="1730871"/>
    <lineage>
        <taxon>Bacteria</taxon>
        <taxon>Pseudomonadati</taxon>
        <taxon>Bacteroidota</taxon>
        <taxon>Cytophagia</taxon>
        <taxon>Cytophagales</taxon>
        <taxon>Cyclobacteriaceae</taxon>
        <taxon>Belliella</taxon>
    </lineage>
</organism>
<evidence type="ECO:0000313" key="1">
    <source>
        <dbReference type="EMBL" id="MCH7413875.1"/>
    </source>
</evidence>
<dbReference type="EMBL" id="JAKZGO010000007">
    <property type="protein sequence ID" value="MCH7413875.1"/>
    <property type="molecule type" value="Genomic_DNA"/>
</dbReference>
<accession>A0ABS9VD60</accession>
<keyword evidence="2" id="KW-1185">Reference proteome</keyword>
<gene>
    <name evidence="1" type="ORF">MM213_10290</name>
</gene>
<protein>
    <submittedName>
        <fullName evidence="1">Contractile injection system tape measure protein</fullName>
    </submittedName>
</protein>
<evidence type="ECO:0000313" key="2">
    <source>
        <dbReference type="Proteomes" id="UP001165430"/>
    </source>
</evidence>
<dbReference type="InterPro" id="IPR045538">
    <property type="entry name" value="CIS_TMP"/>
</dbReference>
<dbReference type="Pfam" id="PF19268">
    <property type="entry name" value="CIS_TMP"/>
    <property type="match status" value="1"/>
</dbReference>
<comment type="caution">
    <text evidence="1">The sequence shown here is derived from an EMBL/GenBank/DDBJ whole genome shotgun (WGS) entry which is preliminary data.</text>
</comment>
<name>A0ABS9VD60_9BACT</name>
<sequence>MKEELIIVEKLAIDVQIQSKLTSKQIMKDTELFVYKHVLPLLEKILLNYKFKGNLRINAAELEIDLKSLITNKSIFGFNEAQLETEMKRKLDQLILSKIDSKRPIAETSKGIIEILIYFLSNGSLPWFAPRNYNLDTELRQFLKTKNLKTSQKKLISQLKITFQKNPKTFLRFIKQIENELIFQILTFGQKTTFSPLESKTIIKQAQSKNRVLVWALVFYKSWFFPSKSTAILNEIIPDLRRLEYKEFIKLTRSLSFVGNNTSDNSVNPISSLLKLTDFVIFQQLFNPRLREKEFFEFLKSENKSMVKEKPKEKVEEKKAAEKQATIYIDNAGLIIIHPFLLNFYKKIGVLDKKNSIPKESYDLAIHSLHYLSTGKSYAYEHSLVFEKFLCGVPIEFSVDRFFELETNIKEEANSLLMAAIGHWGKLKNTSPEGLRELFFTREGKLELESKRLTIKRMSQDILLESLPWNLSIVKFPWLKNSLFVHW</sequence>